<dbReference type="OrthoDB" id="2680086at2"/>
<feature type="region of interest" description="Disordered" evidence="1">
    <location>
        <begin position="1"/>
        <end position="51"/>
    </location>
</feature>
<protein>
    <submittedName>
        <fullName evidence="4">Membrane protease YdiL, CAAX protease family</fullName>
    </submittedName>
</protein>
<dbReference type="InterPro" id="IPR003675">
    <property type="entry name" value="Rce1/LyrA-like_dom"/>
</dbReference>
<dbReference type="InterPro" id="IPR052710">
    <property type="entry name" value="CAAX_protease"/>
</dbReference>
<feature type="transmembrane region" description="Helical" evidence="2">
    <location>
        <begin position="155"/>
        <end position="177"/>
    </location>
</feature>
<feature type="transmembrane region" description="Helical" evidence="2">
    <location>
        <begin position="67"/>
        <end position="90"/>
    </location>
</feature>
<evidence type="ECO:0000259" key="3">
    <source>
        <dbReference type="Pfam" id="PF02517"/>
    </source>
</evidence>
<keyword evidence="2" id="KW-0812">Transmembrane</keyword>
<keyword evidence="4" id="KW-0378">Hydrolase</keyword>
<evidence type="ECO:0000256" key="2">
    <source>
        <dbReference type="SAM" id="Phobius"/>
    </source>
</evidence>
<gene>
    <name evidence="4" type="ORF">SAMN05421803_105214</name>
</gene>
<dbReference type="PANTHER" id="PTHR36435">
    <property type="entry name" value="SLR1288 PROTEIN"/>
    <property type="match status" value="1"/>
</dbReference>
<dbReference type="STRING" id="758803.SAMN05421803_105214"/>
<name>A0A1M6ILS3_9ACTN</name>
<dbReference type="EMBL" id="FQZK01000005">
    <property type="protein sequence ID" value="SHJ35347.1"/>
    <property type="molecule type" value="Genomic_DNA"/>
</dbReference>
<evidence type="ECO:0000256" key="1">
    <source>
        <dbReference type="SAM" id="MobiDB-lite"/>
    </source>
</evidence>
<feature type="transmembrane region" description="Helical" evidence="2">
    <location>
        <begin position="225"/>
        <end position="242"/>
    </location>
</feature>
<sequence>MSTDDDHRFPYQPPRPADSPAHGAARTAPPRPPAAPEQGRRGPRPVPPDTEYHRVLAGEKRRIGRGVLAIALVVVGLYASNIVLAVLAALADSALGHTNPTFGGTEYTVLFHIGNLLSVALLIPWSMVVQRWLYGVRGASLHSVLSRFRFDVFGRALLVIGPLWLLLSLVGIQFLPYEQAQQSAGYLLGLFASTLVLAPLQSAGEEYGFRGLVFRVAGSWGRGPRTALFLGVLVSSVVFTLVHLSADLWFNVWCFSLAVALALITWRTGGLEVASVIHALNNTLTFLILTVLHADQNAGLERSAGTGSPTLLIPSATVLVIAAAVWLGTRRSGPATTPAGAPTDRFPTAQ</sequence>
<dbReference type="PANTHER" id="PTHR36435:SF1">
    <property type="entry name" value="CAAX AMINO TERMINAL PROTEASE FAMILY PROTEIN"/>
    <property type="match status" value="1"/>
</dbReference>
<dbReference type="GO" id="GO:0006508">
    <property type="term" value="P:proteolysis"/>
    <property type="evidence" value="ECO:0007669"/>
    <property type="project" value="UniProtKB-KW"/>
</dbReference>
<feature type="transmembrane region" description="Helical" evidence="2">
    <location>
        <begin position="312"/>
        <end position="329"/>
    </location>
</feature>
<keyword evidence="2" id="KW-0472">Membrane</keyword>
<dbReference type="Pfam" id="PF02517">
    <property type="entry name" value="Rce1-like"/>
    <property type="match status" value="1"/>
</dbReference>
<evidence type="ECO:0000313" key="4">
    <source>
        <dbReference type="EMBL" id="SHJ35347.1"/>
    </source>
</evidence>
<proteinExistence type="predicted"/>
<dbReference type="RefSeq" id="WP_073378713.1">
    <property type="nucleotide sequence ID" value="NZ_FQZK01000005.1"/>
</dbReference>
<feature type="transmembrane region" description="Helical" evidence="2">
    <location>
        <begin position="273"/>
        <end position="292"/>
    </location>
</feature>
<dbReference type="GO" id="GO:0004175">
    <property type="term" value="F:endopeptidase activity"/>
    <property type="evidence" value="ECO:0007669"/>
    <property type="project" value="UniProtKB-ARBA"/>
</dbReference>
<feature type="transmembrane region" description="Helical" evidence="2">
    <location>
        <begin position="248"/>
        <end position="266"/>
    </location>
</feature>
<dbReference type="Proteomes" id="UP000184452">
    <property type="component" value="Unassembled WGS sequence"/>
</dbReference>
<evidence type="ECO:0000313" key="5">
    <source>
        <dbReference type="Proteomes" id="UP000184452"/>
    </source>
</evidence>
<keyword evidence="5" id="KW-1185">Reference proteome</keyword>
<organism evidence="4 5">
    <name type="scientific">Nocardiopsis flavescens</name>
    <dbReference type="NCBI Taxonomy" id="758803"/>
    <lineage>
        <taxon>Bacteria</taxon>
        <taxon>Bacillati</taxon>
        <taxon>Actinomycetota</taxon>
        <taxon>Actinomycetes</taxon>
        <taxon>Streptosporangiales</taxon>
        <taxon>Nocardiopsidaceae</taxon>
        <taxon>Nocardiopsis</taxon>
    </lineage>
</organism>
<feature type="domain" description="CAAX prenyl protease 2/Lysostaphin resistance protein A-like" evidence="3">
    <location>
        <begin position="191"/>
        <end position="283"/>
    </location>
</feature>
<dbReference type="GO" id="GO:0080120">
    <property type="term" value="P:CAAX-box protein maturation"/>
    <property type="evidence" value="ECO:0007669"/>
    <property type="project" value="UniProtKB-ARBA"/>
</dbReference>
<feature type="transmembrane region" description="Helical" evidence="2">
    <location>
        <begin position="110"/>
        <end position="134"/>
    </location>
</feature>
<feature type="transmembrane region" description="Helical" evidence="2">
    <location>
        <begin position="183"/>
        <end position="204"/>
    </location>
</feature>
<accession>A0A1M6ILS3</accession>
<reference evidence="4 5" key="1">
    <citation type="submission" date="2016-11" db="EMBL/GenBank/DDBJ databases">
        <authorList>
            <person name="Jaros S."/>
            <person name="Januszkiewicz K."/>
            <person name="Wedrychowicz H."/>
        </authorList>
    </citation>
    <scope>NUCLEOTIDE SEQUENCE [LARGE SCALE GENOMIC DNA]</scope>
    <source>
        <strain evidence="4 5">CGMCC 4.5723</strain>
    </source>
</reference>
<keyword evidence="2" id="KW-1133">Transmembrane helix</keyword>
<keyword evidence="4" id="KW-0645">Protease</keyword>
<dbReference type="AlphaFoldDB" id="A0A1M6ILS3"/>